<reference evidence="7 8" key="1">
    <citation type="submission" date="2019-08" db="EMBL/GenBank/DDBJ databases">
        <title>The genome of the soybean aphid Biotype 1, its phylome, world population structure and adaptation to the North American continent.</title>
        <authorList>
            <person name="Giordano R."/>
            <person name="Donthu R.K."/>
            <person name="Hernandez A.G."/>
            <person name="Wright C.L."/>
            <person name="Zimin A.V."/>
        </authorList>
    </citation>
    <scope>NUCLEOTIDE SEQUENCE [LARGE SCALE GENOMIC DNA]</scope>
    <source>
        <tissue evidence="7">Whole aphids</tissue>
    </source>
</reference>
<dbReference type="SUPFAM" id="SSF57716">
    <property type="entry name" value="Glucocorticoid receptor-like (DNA-binding domain)"/>
    <property type="match status" value="1"/>
</dbReference>
<keyword evidence="8" id="KW-1185">Reference proteome</keyword>
<dbReference type="SMART" id="SM00692">
    <property type="entry name" value="DM3"/>
    <property type="match status" value="1"/>
</dbReference>
<dbReference type="AlphaFoldDB" id="A0A6G0U3F4"/>
<feature type="domain" description="THAP-type" evidence="6">
    <location>
        <begin position="1"/>
        <end position="79"/>
    </location>
</feature>
<dbReference type="InterPro" id="IPR006612">
    <property type="entry name" value="THAP_Znf"/>
</dbReference>
<sequence length="188" mass="21929">MSNYNACVFCLKSVKLNPGLTLHVFPNDPVIRLKWLEACKYNESDIFPNRKLFSFHFDHHCFTGQHKKCIKRGAIPTLRMKKNYNVPGNPSTSELCLNLTSTPSMEISDTDKLMQRDIKSPDLATPKRTKKQFLNAKRHVMSQRRYIILLNETIRRLRKKISSLEALFKHLKFNNLITEEAHDEILTI</sequence>
<dbReference type="GO" id="GO:0008270">
    <property type="term" value="F:zinc ion binding"/>
    <property type="evidence" value="ECO:0007669"/>
    <property type="project" value="UniProtKB-KW"/>
</dbReference>
<accession>A0A6G0U3F4</accession>
<keyword evidence="3" id="KW-0862">Zinc</keyword>
<dbReference type="GO" id="GO:0003677">
    <property type="term" value="F:DNA binding"/>
    <property type="evidence" value="ECO:0007669"/>
    <property type="project" value="UniProtKB-UniRule"/>
</dbReference>
<dbReference type="Pfam" id="PF05485">
    <property type="entry name" value="THAP"/>
    <property type="match status" value="1"/>
</dbReference>
<evidence type="ECO:0000313" key="8">
    <source>
        <dbReference type="Proteomes" id="UP000475862"/>
    </source>
</evidence>
<keyword evidence="4 5" id="KW-0238">DNA-binding</keyword>
<proteinExistence type="predicted"/>
<comment type="caution">
    <text evidence="7">The sequence shown here is derived from an EMBL/GenBank/DDBJ whole genome shotgun (WGS) entry which is preliminary data.</text>
</comment>
<dbReference type="PROSITE" id="PS50950">
    <property type="entry name" value="ZF_THAP"/>
    <property type="match status" value="1"/>
</dbReference>
<keyword evidence="1" id="KW-0479">Metal-binding</keyword>
<evidence type="ECO:0000256" key="5">
    <source>
        <dbReference type="PROSITE-ProRule" id="PRU00309"/>
    </source>
</evidence>
<dbReference type="Proteomes" id="UP000475862">
    <property type="component" value="Unassembled WGS sequence"/>
</dbReference>
<evidence type="ECO:0000256" key="4">
    <source>
        <dbReference type="ARBA" id="ARBA00023125"/>
    </source>
</evidence>
<name>A0A6G0U3F4_APHGL</name>
<protein>
    <recommendedName>
        <fullName evidence="6">THAP-type domain-containing protein</fullName>
    </recommendedName>
</protein>
<evidence type="ECO:0000256" key="2">
    <source>
        <dbReference type="ARBA" id="ARBA00022771"/>
    </source>
</evidence>
<dbReference type="EMBL" id="VYZN01000007">
    <property type="protein sequence ID" value="KAE9543648.1"/>
    <property type="molecule type" value="Genomic_DNA"/>
</dbReference>
<dbReference type="OrthoDB" id="6630755at2759"/>
<evidence type="ECO:0000313" key="7">
    <source>
        <dbReference type="EMBL" id="KAE9543648.1"/>
    </source>
</evidence>
<keyword evidence="2 5" id="KW-0863">Zinc-finger</keyword>
<evidence type="ECO:0000259" key="6">
    <source>
        <dbReference type="PROSITE" id="PS50950"/>
    </source>
</evidence>
<gene>
    <name evidence="7" type="ORF">AGLY_002044</name>
</gene>
<dbReference type="SMART" id="SM00980">
    <property type="entry name" value="THAP"/>
    <property type="match status" value="1"/>
</dbReference>
<evidence type="ECO:0000256" key="1">
    <source>
        <dbReference type="ARBA" id="ARBA00022723"/>
    </source>
</evidence>
<organism evidence="7 8">
    <name type="scientific">Aphis glycines</name>
    <name type="common">Soybean aphid</name>
    <dbReference type="NCBI Taxonomy" id="307491"/>
    <lineage>
        <taxon>Eukaryota</taxon>
        <taxon>Metazoa</taxon>
        <taxon>Ecdysozoa</taxon>
        <taxon>Arthropoda</taxon>
        <taxon>Hexapoda</taxon>
        <taxon>Insecta</taxon>
        <taxon>Pterygota</taxon>
        <taxon>Neoptera</taxon>
        <taxon>Paraneoptera</taxon>
        <taxon>Hemiptera</taxon>
        <taxon>Sternorrhyncha</taxon>
        <taxon>Aphidomorpha</taxon>
        <taxon>Aphidoidea</taxon>
        <taxon>Aphididae</taxon>
        <taxon>Aphidini</taxon>
        <taxon>Aphis</taxon>
        <taxon>Aphis</taxon>
    </lineage>
</organism>
<evidence type="ECO:0000256" key="3">
    <source>
        <dbReference type="ARBA" id="ARBA00022833"/>
    </source>
</evidence>